<proteinExistence type="predicted"/>
<accession>A0ABQ5VS80</accession>
<protein>
    <submittedName>
        <fullName evidence="1">Uncharacterized protein</fullName>
    </submittedName>
</protein>
<sequence>MAVVDFRPRAGNKPKFDGLGAFVPANFVPRVRFNTDSINRGFRVLAHMSLCSALTLCTYQVLLGVERIQGYLAPYTG</sequence>
<name>A0ABQ5VS80_9RHOB</name>
<gene>
    <name evidence="1" type="ORF">GCM10007939_04190</name>
</gene>
<comment type="caution">
    <text evidence="1">The sequence shown here is derived from an EMBL/GenBank/DDBJ whole genome shotgun (WGS) entry which is preliminary data.</text>
</comment>
<dbReference type="EMBL" id="BSNN01000002">
    <property type="protein sequence ID" value="GLQ34136.1"/>
    <property type="molecule type" value="Genomic_DNA"/>
</dbReference>
<dbReference type="RefSeq" id="WP_284375730.1">
    <property type="nucleotide sequence ID" value="NZ_BSNN01000002.1"/>
</dbReference>
<keyword evidence="2" id="KW-1185">Reference proteome</keyword>
<evidence type="ECO:0000313" key="2">
    <source>
        <dbReference type="Proteomes" id="UP001156694"/>
    </source>
</evidence>
<organism evidence="1 2">
    <name type="scientific">Amylibacter marinus</name>
    <dbReference type="NCBI Taxonomy" id="1475483"/>
    <lineage>
        <taxon>Bacteria</taxon>
        <taxon>Pseudomonadati</taxon>
        <taxon>Pseudomonadota</taxon>
        <taxon>Alphaproteobacteria</taxon>
        <taxon>Rhodobacterales</taxon>
        <taxon>Paracoccaceae</taxon>
        <taxon>Amylibacter</taxon>
    </lineage>
</organism>
<reference evidence="2" key="1">
    <citation type="journal article" date="2019" name="Int. J. Syst. Evol. Microbiol.">
        <title>The Global Catalogue of Microorganisms (GCM) 10K type strain sequencing project: providing services to taxonomists for standard genome sequencing and annotation.</title>
        <authorList>
            <consortium name="The Broad Institute Genomics Platform"/>
            <consortium name="The Broad Institute Genome Sequencing Center for Infectious Disease"/>
            <person name="Wu L."/>
            <person name="Ma J."/>
        </authorList>
    </citation>
    <scope>NUCLEOTIDE SEQUENCE [LARGE SCALE GENOMIC DNA]</scope>
    <source>
        <strain evidence="2">NBRC 110140</strain>
    </source>
</reference>
<dbReference type="Proteomes" id="UP001156694">
    <property type="component" value="Unassembled WGS sequence"/>
</dbReference>
<evidence type="ECO:0000313" key="1">
    <source>
        <dbReference type="EMBL" id="GLQ34136.1"/>
    </source>
</evidence>